<evidence type="ECO:0008006" key="3">
    <source>
        <dbReference type="Google" id="ProtNLM"/>
    </source>
</evidence>
<reference evidence="1 2" key="1">
    <citation type="submission" date="2024-11" db="EMBL/GenBank/DDBJ databases">
        <authorList>
            <person name="Heng Y.C."/>
            <person name="Lim A.C.H."/>
            <person name="Lee J.K.Y."/>
            <person name="Kittelmann S."/>
        </authorList>
    </citation>
    <scope>NUCLEOTIDE SEQUENCE [LARGE SCALE GENOMIC DNA]</scope>
    <source>
        <strain evidence="1 2">WILCCON 0269</strain>
    </source>
</reference>
<evidence type="ECO:0000313" key="2">
    <source>
        <dbReference type="Proteomes" id="UP001623660"/>
    </source>
</evidence>
<protein>
    <recommendedName>
        <fullName evidence="3">Phosphodiester glycosidase domain-containing protein</fullName>
    </recommendedName>
</protein>
<dbReference type="RefSeq" id="WP_406794353.1">
    <property type="nucleotide sequence ID" value="NZ_JBJHZX010000052.1"/>
</dbReference>
<organism evidence="1 2">
    <name type="scientific">Candidatus Clostridium eludens</name>
    <dbReference type="NCBI Taxonomy" id="3381663"/>
    <lineage>
        <taxon>Bacteria</taxon>
        <taxon>Bacillati</taxon>
        <taxon>Bacillota</taxon>
        <taxon>Clostridia</taxon>
        <taxon>Eubacteriales</taxon>
        <taxon>Clostridiaceae</taxon>
        <taxon>Clostridium</taxon>
    </lineage>
</organism>
<accession>A0ABW8SQ89</accession>
<name>A0ABW8SQ89_9CLOT</name>
<evidence type="ECO:0000313" key="1">
    <source>
        <dbReference type="EMBL" id="MFL0198244.1"/>
    </source>
</evidence>
<keyword evidence="2" id="KW-1185">Reference proteome</keyword>
<comment type="caution">
    <text evidence="1">The sequence shown here is derived from an EMBL/GenBank/DDBJ whole genome shotgun (WGS) entry which is preliminary data.</text>
</comment>
<dbReference type="Proteomes" id="UP001623660">
    <property type="component" value="Unassembled WGS sequence"/>
</dbReference>
<sequence>MLRLNNSIYSQLTRNIYYNLRKKELELMQDINNSYKKKLNNSSSESTVDSISIDTGKQLIVNREQLSSITEIQGKNVEQFTANNNVLNLNEGSFYKLQTSSGTTAIFTVGDNGNVYMPYSQLGLDENLTLAPSDYGEISKTSRLLSSLAQDKTAFLVRTGGYSNTEIKEILNSVGIKPGWFEIKNGSQTNKFYLLDNGLIYPEYQVEAERRAFSQSNWFEDGYTSNSVFIVDGKEYKLDENGHLNIPEGVGCLMDNMKIIK</sequence>
<gene>
    <name evidence="1" type="ORF">ACJDU8_22165</name>
</gene>
<proteinExistence type="predicted"/>
<dbReference type="EMBL" id="JBJHZX010000052">
    <property type="protein sequence ID" value="MFL0198244.1"/>
    <property type="molecule type" value="Genomic_DNA"/>
</dbReference>